<dbReference type="InterPro" id="IPR012454">
    <property type="entry name" value="DUF1659"/>
</dbReference>
<gene>
    <name evidence="2" type="ORF">C1I91_06630</name>
</gene>
<sequence>MATAILSGNAMILKYKTGTNDKGDDTFGSQRFSNVRLDLTDDDLYTVGKALEGLMSSDIVYIRKKQDYLVEDI</sequence>
<dbReference type="AlphaFoldDB" id="A0A3R5UE55"/>
<dbReference type="OrthoDB" id="1955198at2"/>
<name>A0A3R5UE55_9CLOT</name>
<proteinExistence type="predicted"/>
<dbReference type="Proteomes" id="UP000286268">
    <property type="component" value="Chromosome"/>
</dbReference>
<keyword evidence="3" id="KW-1185">Reference proteome</keyword>
<dbReference type="KEGG" id="cmah:C1I91_06630"/>
<evidence type="ECO:0000259" key="1">
    <source>
        <dbReference type="Pfam" id="PF07872"/>
    </source>
</evidence>
<accession>A0A3R5UE55</accession>
<organism evidence="2 3">
    <name type="scientific">Clostridium manihotivorum</name>
    <dbReference type="NCBI Taxonomy" id="2320868"/>
    <lineage>
        <taxon>Bacteria</taxon>
        <taxon>Bacillati</taxon>
        <taxon>Bacillota</taxon>
        <taxon>Clostridia</taxon>
        <taxon>Eubacteriales</taxon>
        <taxon>Clostridiaceae</taxon>
        <taxon>Clostridium</taxon>
    </lineage>
</organism>
<protein>
    <recommendedName>
        <fullName evidence="1">DUF1659 domain-containing protein</fullName>
    </recommendedName>
</protein>
<evidence type="ECO:0000313" key="2">
    <source>
        <dbReference type="EMBL" id="QAA31343.1"/>
    </source>
</evidence>
<dbReference type="EMBL" id="CP025746">
    <property type="protein sequence ID" value="QAA31343.1"/>
    <property type="molecule type" value="Genomic_DNA"/>
</dbReference>
<dbReference type="RefSeq" id="WP_128212160.1">
    <property type="nucleotide sequence ID" value="NZ_CP025746.1"/>
</dbReference>
<evidence type="ECO:0000313" key="3">
    <source>
        <dbReference type="Proteomes" id="UP000286268"/>
    </source>
</evidence>
<feature type="domain" description="DUF1659" evidence="1">
    <location>
        <begin position="2"/>
        <end position="70"/>
    </location>
</feature>
<reference evidence="2 3" key="1">
    <citation type="submission" date="2018-01" db="EMBL/GenBank/DDBJ databases">
        <title>Genome Sequencing and Assembly of Anaerobacter polyendosporus strain CT4.</title>
        <authorList>
            <person name="Tachaapaikoon C."/>
            <person name="Sutheeworapong S."/>
            <person name="Jenjaroenpun P."/>
            <person name="Wongsurawat T."/>
            <person name="Nookeaw I."/>
            <person name="Cheawchanlertfa P."/>
            <person name="Kosugi A."/>
            <person name="Cheevadhanarak S."/>
            <person name="Ratanakhanokchai K."/>
        </authorList>
    </citation>
    <scope>NUCLEOTIDE SEQUENCE [LARGE SCALE GENOMIC DNA]</scope>
    <source>
        <strain evidence="2 3">CT4</strain>
    </source>
</reference>
<dbReference type="Pfam" id="PF07872">
    <property type="entry name" value="DUF1659"/>
    <property type="match status" value="1"/>
</dbReference>